<dbReference type="InterPro" id="IPR000182">
    <property type="entry name" value="GNAT_dom"/>
</dbReference>
<organism evidence="2 3">
    <name type="scientific">Phenylobacterium haematophilum</name>
    <dbReference type="NCBI Taxonomy" id="98513"/>
    <lineage>
        <taxon>Bacteria</taxon>
        <taxon>Pseudomonadati</taxon>
        <taxon>Pseudomonadota</taxon>
        <taxon>Alphaproteobacteria</taxon>
        <taxon>Caulobacterales</taxon>
        <taxon>Caulobacteraceae</taxon>
        <taxon>Phenylobacterium</taxon>
    </lineage>
</organism>
<dbReference type="InterPro" id="IPR051531">
    <property type="entry name" value="N-acetyltransferase"/>
</dbReference>
<name>A0A840A6V6_9CAUL</name>
<dbReference type="GO" id="GO:0016747">
    <property type="term" value="F:acyltransferase activity, transferring groups other than amino-acyl groups"/>
    <property type="evidence" value="ECO:0007669"/>
    <property type="project" value="InterPro"/>
</dbReference>
<reference evidence="2 3" key="1">
    <citation type="submission" date="2020-08" db="EMBL/GenBank/DDBJ databases">
        <title>Genomic Encyclopedia of Type Strains, Phase IV (KMG-IV): sequencing the most valuable type-strain genomes for metagenomic binning, comparative biology and taxonomic classification.</title>
        <authorList>
            <person name="Goeker M."/>
        </authorList>
    </citation>
    <scope>NUCLEOTIDE SEQUENCE [LARGE SCALE GENOMIC DNA]</scope>
    <source>
        <strain evidence="2 3">DSM 21793</strain>
    </source>
</reference>
<dbReference type="PANTHER" id="PTHR43792">
    <property type="entry name" value="GNAT FAMILY, PUTATIVE (AFU_ORTHOLOGUE AFUA_3G00765)-RELATED-RELATED"/>
    <property type="match status" value="1"/>
</dbReference>
<dbReference type="SUPFAM" id="SSF55729">
    <property type="entry name" value="Acyl-CoA N-acyltransferases (Nat)"/>
    <property type="match status" value="1"/>
</dbReference>
<evidence type="ECO:0000313" key="2">
    <source>
        <dbReference type="EMBL" id="MBB3893092.1"/>
    </source>
</evidence>
<dbReference type="Proteomes" id="UP000530564">
    <property type="component" value="Unassembled WGS sequence"/>
</dbReference>
<dbReference type="Gene3D" id="3.40.630.30">
    <property type="match status" value="1"/>
</dbReference>
<evidence type="ECO:0000259" key="1">
    <source>
        <dbReference type="PROSITE" id="PS51186"/>
    </source>
</evidence>
<comment type="caution">
    <text evidence="2">The sequence shown here is derived from an EMBL/GenBank/DDBJ whole genome shotgun (WGS) entry which is preliminary data.</text>
</comment>
<keyword evidence="3" id="KW-1185">Reference proteome</keyword>
<keyword evidence="2" id="KW-0808">Transferase</keyword>
<dbReference type="PROSITE" id="PS51186">
    <property type="entry name" value="GNAT"/>
    <property type="match status" value="1"/>
</dbReference>
<dbReference type="InterPro" id="IPR016181">
    <property type="entry name" value="Acyl_CoA_acyltransferase"/>
</dbReference>
<dbReference type="RefSeq" id="WP_183776254.1">
    <property type="nucleotide sequence ID" value="NZ_JACIDK010000007.1"/>
</dbReference>
<sequence>MRLETERLILRQWRQEDLEPFAAMSRDEEVMRWLGGALTRERARAYMDRAHDAFARLGMGRYAIERRSDGAFIGSCGLMPSLEELPVPPFIDMGWRLSRQAWGHGYATEAARAVLDDGFTRLDLPEIDAITAAINLRSRAVMERLGMAYDAQLSGFPGPGHAEDDPMRPTVLYRAVRP</sequence>
<dbReference type="AlphaFoldDB" id="A0A840A6V6"/>
<dbReference type="Pfam" id="PF13302">
    <property type="entry name" value="Acetyltransf_3"/>
    <property type="match status" value="1"/>
</dbReference>
<dbReference type="PANTHER" id="PTHR43792:SF1">
    <property type="entry name" value="N-ACETYLTRANSFERASE DOMAIN-CONTAINING PROTEIN"/>
    <property type="match status" value="1"/>
</dbReference>
<gene>
    <name evidence="2" type="ORF">GGQ61_003830</name>
</gene>
<proteinExistence type="predicted"/>
<accession>A0A840A6V6</accession>
<protein>
    <submittedName>
        <fullName evidence="2">RimJ/RimL family protein N-acetyltransferase</fullName>
    </submittedName>
</protein>
<feature type="domain" description="N-acetyltransferase" evidence="1">
    <location>
        <begin position="8"/>
        <end position="172"/>
    </location>
</feature>
<evidence type="ECO:0000313" key="3">
    <source>
        <dbReference type="Proteomes" id="UP000530564"/>
    </source>
</evidence>
<dbReference type="EMBL" id="JACIDK010000007">
    <property type="protein sequence ID" value="MBB3893092.1"/>
    <property type="molecule type" value="Genomic_DNA"/>
</dbReference>